<dbReference type="RefSeq" id="WP_024499216.1">
    <property type="nucleotide sequence ID" value="NZ_CP091855.1"/>
</dbReference>
<keyword evidence="2" id="KW-0472">Membrane</keyword>
<reference evidence="5" key="1">
    <citation type="submission" date="2023-10" db="EMBL/GenBank/DDBJ databases">
        <title>Development of a sustainable strategy for remediation of hydrocarbon-contaminated territories based on the waste exchange concept.</title>
        <authorList>
            <person name="Krivoruchko A."/>
        </authorList>
    </citation>
    <scope>NUCLEOTIDE SEQUENCE</scope>
    <source>
        <strain evidence="5">IEGM 1279</strain>
    </source>
</reference>
<dbReference type="InterPro" id="IPR003399">
    <property type="entry name" value="Mce/MlaD"/>
</dbReference>
<keyword evidence="2" id="KW-1133">Transmembrane helix</keyword>
<dbReference type="GeneID" id="77172792"/>
<evidence type="ECO:0000313" key="5">
    <source>
        <dbReference type="EMBL" id="MDV6312465.1"/>
    </source>
</evidence>
<protein>
    <submittedName>
        <fullName evidence="5">MCE family protein</fullName>
    </submittedName>
</protein>
<evidence type="ECO:0000259" key="4">
    <source>
        <dbReference type="Pfam" id="PF11887"/>
    </source>
</evidence>
<feature type="domain" description="Mammalian cell entry C-terminal" evidence="4">
    <location>
        <begin position="129"/>
        <end position="349"/>
    </location>
</feature>
<dbReference type="Pfam" id="PF02470">
    <property type="entry name" value="MlaD"/>
    <property type="match status" value="1"/>
</dbReference>
<dbReference type="PANTHER" id="PTHR33371:SF19">
    <property type="entry name" value="MCE-FAMILY PROTEIN MCE4A"/>
    <property type="match status" value="1"/>
</dbReference>
<proteinExistence type="predicted"/>
<feature type="region of interest" description="Disordered" evidence="1">
    <location>
        <begin position="437"/>
        <end position="458"/>
    </location>
</feature>
<accession>A0AAE4U5F7</accession>
<evidence type="ECO:0000259" key="3">
    <source>
        <dbReference type="Pfam" id="PF02470"/>
    </source>
</evidence>
<dbReference type="InterPro" id="IPR024516">
    <property type="entry name" value="Mce_C"/>
</dbReference>
<dbReference type="GO" id="GO:0051701">
    <property type="term" value="P:biological process involved in interaction with host"/>
    <property type="evidence" value="ECO:0007669"/>
    <property type="project" value="TreeGrafter"/>
</dbReference>
<dbReference type="Proteomes" id="UP001185922">
    <property type="component" value="Unassembled WGS sequence"/>
</dbReference>
<evidence type="ECO:0000256" key="2">
    <source>
        <dbReference type="SAM" id="Phobius"/>
    </source>
</evidence>
<dbReference type="InterPro" id="IPR052336">
    <property type="entry name" value="MlaD_Phospholipid_Transporter"/>
</dbReference>
<gene>
    <name evidence="5" type="ORF">R3Q15_11310</name>
</gene>
<organism evidence="5 6">
    <name type="scientific">Gordonia amicalis</name>
    <dbReference type="NCBI Taxonomy" id="89053"/>
    <lineage>
        <taxon>Bacteria</taxon>
        <taxon>Bacillati</taxon>
        <taxon>Actinomycetota</taxon>
        <taxon>Actinomycetes</taxon>
        <taxon>Mycobacteriales</taxon>
        <taxon>Gordoniaceae</taxon>
        <taxon>Gordonia</taxon>
    </lineage>
</organism>
<name>A0AAE4U5F7_9ACTN</name>
<evidence type="ECO:0000256" key="1">
    <source>
        <dbReference type="SAM" id="MobiDB-lite"/>
    </source>
</evidence>
<feature type="transmembrane region" description="Helical" evidence="2">
    <location>
        <begin position="16"/>
        <end position="36"/>
    </location>
</feature>
<keyword evidence="2" id="KW-0812">Transmembrane</keyword>
<dbReference type="AlphaFoldDB" id="A0AAE4U5F7"/>
<dbReference type="PANTHER" id="PTHR33371">
    <property type="entry name" value="INTERMEMBRANE PHOSPHOLIPID TRANSPORT SYSTEM BINDING PROTEIN MLAD-RELATED"/>
    <property type="match status" value="1"/>
</dbReference>
<evidence type="ECO:0000313" key="6">
    <source>
        <dbReference type="Proteomes" id="UP001185922"/>
    </source>
</evidence>
<dbReference type="EMBL" id="JAWLKH010000009">
    <property type="protein sequence ID" value="MDV6312465.1"/>
    <property type="molecule type" value="Genomic_DNA"/>
</dbReference>
<sequence length="458" mass="48541">MQFPFEAERRLGNQHLFWRGLATIIVAAIVVGVLIAKSNGDLDEHVEVKAMLEEVGDGLPTRSDVKYRGVLVGAVNEVTPAIDGGTNVVDIDLKPQYATGIPATVTARVVPGNVFAVSSIQLIDNGPAPHITDGAEIFQDDSEATIQFQTALTKLRDIVGAMSRSRSDSTIGVITALAEATDRRGDDLVTAGRQLEQIATETNALMEPGDGPSTIRAFNEAVRGLDQSAPDLLDAVHSSVVPMRTVAEKEMALTGFLAAGSTTLGTATTAMDNNTARMITISTNLTPVIGVLADNAPSFVPITTRLAVVADKFNEHVYNPETGLATSKMILSLSPNRTYVRADCPRYGNLEGASCKTAPVTARPYGFPKKLDPKNYQLPAGYELPRGYRLPPGLMGGNVGPVGSKAELEQLRKILGKDATPAAMMLLAPLLRGNKVEIRPDTGDQKPGAPRAGEGGPR</sequence>
<comment type="caution">
    <text evidence="5">The sequence shown here is derived from an EMBL/GenBank/DDBJ whole genome shotgun (WGS) entry which is preliminary data.</text>
</comment>
<dbReference type="Pfam" id="PF11887">
    <property type="entry name" value="Mce4_CUP1"/>
    <property type="match status" value="1"/>
</dbReference>
<feature type="domain" description="Mce/MlaD" evidence="3">
    <location>
        <begin position="46"/>
        <end position="123"/>
    </location>
</feature>
<dbReference type="GO" id="GO:0005576">
    <property type="term" value="C:extracellular region"/>
    <property type="evidence" value="ECO:0007669"/>
    <property type="project" value="TreeGrafter"/>
</dbReference>